<dbReference type="SUPFAM" id="SSF109604">
    <property type="entry name" value="HD-domain/PDEase-like"/>
    <property type="match status" value="1"/>
</dbReference>
<dbReference type="Pfam" id="PF08668">
    <property type="entry name" value="HDOD"/>
    <property type="match status" value="1"/>
</dbReference>
<evidence type="ECO:0000313" key="3">
    <source>
        <dbReference type="EMBL" id="EHQ89477.1"/>
    </source>
</evidence>
<gene>
    <name evidence="3" type="ORF">DesyoDRAFT_2401</name>
</gene>
<dbReference type="Gene3D" id="3.20.20.450">
    <property type="entry name" value="EAL domain"/>
    <property type="match status" value="1"/>
</dbReference>
<organism evidence="3 4">
    <name type="scientific">Desulfosporosinus youngiae DSM 17734</name>
    <dbReference type="NCBI Taxonomy" id="768710"/>
    <lineage>
        <taxon>Bacteria</taxon>
        <taxon>Bacillati</taxon>
        <taxon>Bacillota</taxon>
        <taxon>Clostridia</taxon>
        <taxon>Eubacteriales</taxon>
        <taxon>Desulfitobacteriaceae</taxon>
        <taxon>Desulfosporosinus</taxon>
    </lineage>
</organism>
<dbReference type="EMBL" id="CM001441">
    <property type="protein sequence ID" value="EHQ89477.1"/>
    <property type="molecule type" value="Genomic_DNA"/>
</dbReference>
<protein>
    <submittedName>
        <fullName evidence="3">Putative signal transduction protein containing EAL and modified HD-GYP domains</fullName>
    </submittedName>
</protein>
<dbReference type="InterPro" id="IPR014408">
    <property type="entry name" value="dGMP_Pdiesterase_EAL/HD-GYP"/>
</dbReference>
<dbReference type="InterPro" id="IPR013976">
    <property type="entry name" value="HDOD"/>
</dbReference>
<dbReference type="InterPro" id="IPR052340">
    <property type="entry name" value="RNase_Y/CdgJ"/>
</dbReference>
<evidence type="ECO:0000313" key="4">
    <source>
        <dbReference type="Proteomes" id="UP000005104"/>
    </source>
</evidence>
<dbReference type="PIRSF" id="PIRSF003180">
    <property type="entry name" value="DiGMPpdiest_YuxH"/>
    <property type="match status" value="1"/>
</dbReference>
<accession>H5XV25</accession>
<reference evidence="3 4" key="1">
    <citation type="submission" date="2011-11" db="EMBL/GenBank/DDBJ databases">
        <title>The Noncontiguous Finished genome of Desulfosporosinus youngiae DSM 17734.</title>
        <authorList>
            <consortium name="US DOE Joint Genome Institute (JGI-PGF)"/>
            <person name="Lucas S."/>
            <person name="Han J."/>
            <person name="Lapidus A."/>
            <person name="Cheng J.-F."/>
            <person name="Goodwin L."/>
            <person name="Pitluck S."/>
            <person name="Peters L."/>
            <person name="Ovchinnikova G."/>
            <person name="Lu M."/>
            <person name="Land M.L."/>
            <person name="Hauser L."/>
            <person name="Pester M."/>
            <person name="Spring S."/>
            <person name="Ollivier B."/>
            <person name="Rattei T."/>
            <person name="Klenk H.-P."/>
            <person name="Wagner M."/>
            <person name="Loy A."/>
            <person name="Woyke T.J."/>
        </authorList>
    </citation>
    <scope>NUCLEOTIDE SEQUENCE [LARGE SCALE GENOMIC DNA]</scope>
    <source>
        <strain evidence="3 4">DSM 17734</strain>
    </source>
</reference>
<dbReference type="SUPFAM" id="SSF141868">
    <property type="entry name" value="EAL domain-like"/>
    <property type="match status" value="1"/>
</dbReference>
<proteinExistence type="predicted"/>
<dbReference type="RefSeq" id="WP_007783185.1">
    <property type="nucleotide sequence ID" value="NZ_CM001441.1"/>
</dbReference>
<dbReference type="AlphaFoldDB" id="H5XV25"/>
<dbReference type="Pfam" id="PF00563">
    <property type="entry name" value="EAL"/>
    <property type="match status" value="1"/>
</dbReference>
<dbReference type="Proteomes" id="UP000005104">
    <property type="component" value="Chromosome"/>
</dbReference>
<evidence type="ECO:0000259" key="2">
    <source>
        <dbReference type="PROSITE" id="PS51833"/>
    </source>
</evidence>
<feature type="domain" description="EAL" evidence="1">
    <location>
        <begin position="1"/>
        <end position="206"/>
    </location>
</feature>
<dbReference type="STRING" id="768710.DesyoDRAFT_2401"/>
<sequence>MTLMFARQPILNLNHQLFGYEFLCREEGKGNAYSCDNGDVATSNVMAASFLSMGVSELSNQKKAFINFTETMLLHGVATLFPREQIVVEVLENVEPSMDIIAACQHLKAEGYTIALDDFVFNLKYEPLIELADIIKVDFMLTKTDHDRSYVVKQLQNKRVRFLAEKVESYADFQSAVKAGYTLFQGYYFSKPVITSSTRIPPAKVNHLKLINLLESKDPKFEDISRIIEKDVSFSYEILRIANTAYYYRGQSISSIRQAAIRIGLDELKKWAFITVLRKIGGNGQDTIVNLSAQRAKTLELLCRKLSLTGQEMEFFTLGILSMIDVLAGCPMELLLPELPVSDEVVRVLSGNYAEGKMSACYKLVLAYEKGKWDTIFDYADRYAINVEDVAEAYFKAVVWTNNVELN</sequence>
<feature type="domain" description="HDOD" evidence="2">
    <location>
        <begin position="200"/>
        <end position="389"/>
    </location>
</feature>
<dbReference type="PROSITE" id="PS51833">
    <property type="entry name" value="HDOD"/>
    <property type="match status" value="1"/>
</dbReference>
<dbReference type="PANTHER" id="PTHR33525:SF4">
    <property type="entry name" value="CYCLIC DI-GMP PHOSPHODIESTERASE CDGJ"/>
    <property type="match status" value="1"/>
</dbReference>
<dbReference type="InterPro" id="IPR001633">
    <property type="entry name" value="EAL_dom"/>
</dbReference>
<keyword evidence="4" id="KW-1185">Reference proteome</keyword>
<evidence type="ECO:0000259" key="1">
    <source>
        <dbReference type="PROSITE" id="PS50883"/>
    </source>
</evidence>
<dbReference type="PROSITE" id="PS50883">
    <property type="entry name" value="EAL"/>
    <property type="match status" value="1"/>
</dbReference>
<dbReference type="HOGENOM" id="CLU_044951_2_0_9"/>
<dbReference type="InterPro" id="IPR035919">
    <property type="entry name" value="EAL_sf"/>
</dbReference>
<dbReference type="eggNOG" id="COG3434">
    <property type="taxonomic scope" value="Bacteria"/>
</dbReference>
<dbReference type="Gene3D" id="1.10.3210.10">
    <property type="entry name" value="Hypothetical protein af1432"/>
    <property type="match status" value="1"/>
</dbReference>
<dbReference type="SMART" id="SM00052">
    <property type="entry name" value="EAL"/>
    <property type="match status" value="1"/>
</dbReference>
<dbReference type="PANTHER" id="PTHR33525">
    <property type="match status" value="1"/>
</dbReference>
<name>H5XV25_9FIRM</name>